<keyword evidence="2" id="KW-1185">Reference proteome</keyword>
<protein>
    <submittedName>
        <fullName evidence="1">Uncharacterized protein</fullName>
    </submittedName>
</protein>
<dbReference type="Proteomes" id="UP001497680">
    <property type="component" value="Unassembled WGS sequence"/>
</dbReference>
<name>A0ACC0CNX3_9PEZI</name>
<accession>A0ACC0CNX3</accession>
<evidence type="ECO:0000313" key="1">
    <source>
        <dbReference type="EMBL" id="KAI6082095.1"/>
    </source>
</evidence>
<reference evidence="1 2" key="1">
    <citation type="journal article" date="2022" name="New Phytol.">
        <title>Ecological generalism drives hyperdiversity of secondary metabolite gene clusters in xylarialean endophytes.</title>
        <authorList>
            <person name="Franco M.E.E."/>
            <person name="Wisecaver J.H."/>
            <person name="Arnold A.E."/>
            <person name="Ju Y.M."/>
            <person name="Slot J.C."/>
            <person name="Ahrendt S."/>
            <person name="Moore L.P."/>
            <person name="Eastman K.E."/>
            <person name="Scott K."/>
            <person name="Konkel Z."/>
            <person name="Mondo S.J."/>
            <person name="Kuo A."/>
            <person name="Hayes R.D."/>
            <person name="Haridas S."/>
            <person name="Andreopoulos B."/>
            <person name="Riley R."/>
            <person name="LaButti K."/>
            <person name="Pangilinan J."/>
            <person name="Lipzen A."/>
            <person name="Amirebrahimi M."/>
            <person name="Yan J."/>
            <person name="Adam C."/>
            <person name="Keymanesh K."/>
            <person name="Ng V."/>
            <person name="Louie K."/>
            <person name="Northen T."/>
            <person name="Drula E."/>
            <person name="Henrissat B."/>
            <person name="Hsieh H.M."/>
            <person name="Youens-Clark K."/>
            <person name="Lutzoni F."/>
            <person name="Miadlikowska J."/>
            <person name="Eastwood D.C."/>
            <person name="Hamelin R.C."/>
            <person name="Grigoriev I.V."/>
            <person name="U'Ren J.M."/>
        </authorList>
    </citation>
    <scope>NUCLEOTIDE SEQUENCE [LARGE SCALE GENOMIC DNA]</scope>
    <source>
        <strain evidence="1 2">ER1909</strain>
    </source>
</reference>
<proteinExistence type="predicted"/>
<comment type="caution">
    <text evidence="1">The sequence shown here is derived from an EMBL/GenBank/DDBJ whole genome shotgun (WGS) entry which is preliminary data.</text>
</comment>
<evidence type="ECO:0000313" key="2">
    <source>
        <dbReference type="Proteomes" id="UP001497680"/>
    </source>
</evidence>
<organism evidence="1 2">
    <name type="scientific">Hypoxylon rubiginosum</name>
    <dbReference type="NCBI Taxonomy" id="110542"/>
    <lineage>
        <taxon>Eukaryota</taxon>
        <taxon>Fungi</taxon>
        <taxon>Dikarya</taxon>
        <taxon>Ascomycota</taxon>
        <taxon>Pezizomycotina</taxon>
        <taxon>Sordariomycetes</taxon>
        <taxon>Xylariomycetidae</taxon>
        <taxon>Xylariales</taxon>
        <taxon>Hypoxylaceae</taxon>
        <taxon>Hypoxylon</taxon>
    </lineage>
</organism>
<sequence>MDSFAISTPSPPTRVHTPGSPKFGYNDSWEPYTPRKSARISAQRANHQRTPSPHASSQRRSRAITKSSSDASTPVASPQKKRQPAMDSVRRAPSAFSASSSSAAKSLAGGSSQQKSKPSSTASRSIGMLPTPAKTPQKEPDEKMKANVRAVARNLFSNEADDMLTPKRKAKKYSGLTLDSFTAEEVNNPIEIFTDSRDRVPVVDNADENPFYGDHAATPVQTRARGKQVSIPGEGKQDMNEVLHREDGIVYVFRGKKIFRKFSTGEEEEAESTSQAEDEDIESEFGTAASRKRLRPVTRSSIKPRLLFPPKKDKQPANTAAEYDEDEEAATDIEEHVLGDVEEDQMEEPVTPRKTVAEKPSTPVAPKFALSSPPTTVRTTRTTSRVHLDDTPIKPPKSHSPFDGWRRSKSRTGPHGQKREGEALTRPHEASKRQRA</sequence>
<gene>
    <name evidence="1" type="ORF">F4821DRAFT_14143</name>
</gene>
<dbReference type="EMBL" id="MU394379">
    <property type="protein sequence ID" value="KAI6082095.1"/>
    <property type="molecule type" value="Genomic_DNA"/>
</dbReference>